<reference evidence="5" key="2">
    <citation type="submission" date="2023-04" db="EMBL/GenBank/DDBJ databases">
        <title>Novel strain of Lactilactobacillus sakei and use thereof.</title>
        <authorList>
            <person name="Kim S.Y."/>
        </authorList>
    </citation>
    <scope>NUCLEOTIDE SEQUENCE</scope>
    <source>
        <strain evidence="5">HUP1</strain>
    </source>
</reference>
<name>A0A094XVP8_LATSK</name>
<dbReference type="InterPro" id="IPR001466">
    <property type="entry name" value="Beta-lactam-related"/>
</dbReference>
<dbReference type="SUPFAM" id="SSF56601">
    <property type="entry name" value="beta-lactamase/transpeptidase-like"/>
    <property type="match status" value="1"/>
</dbReference>
<dbReference type="AlphaFoldDB" id="A0A094XVP8"/>
<proteinExistence type="predicted"/>
<dbReference type="PANTHER" id="PTHR46825">
    <property type="entry name" value="D-ALANYL-D-ALANINE-CARBOXYPEPTIDASE/ENDOPEPTIDASE AMPH"/>
    <property type="match status" value="1"/>
</dbReference>
<evidence type="ECO:0000313" key="5">
    <source>
        <dbReference type="EMBL" id="WGI19263.1"/>
    </source>
</evidence>
<comment type="subcellular location">
    <subcellularLocation>
        <location evidence="1">Membrane</location>
    </subcellularLocation>
</comment>
<dbReference type="EC" id="3.-.-.-" evidence="5"/>
<gene>
    <name evidence="4" type="primary">pbpX_2</name>
    <name evidence="4" type="ORF">LAS9267_01351</name>
    <name evidence="5" type="ORF">QBD03_00520</name>
</gene>
<dbReference type="Proteomes" id="UP000239650">
    <property type="component" value="Unassembled WGS sequence"/>
</dbReference>
<dbReference type="GO" id="GO:0016787">
    <property type="term" value="F:hydrolase activity"/>
    <property type="evidence" value="ECO:0007669"/>
    <property type="project" value="UniProtKB-KW"/>
</dbReference>
<protein>
    <submittedName>
        <fullName evidence="4">Penicillin-binding protein PbpX</fullName>
    </submittedName>
    <submittedName>
        <fullName evidence="5">Serine hydrolase</fullName>
        <ecNumber evidence="5">3.-.-.-</ecNumber>
    </submittedName>
</protein>
<dbReference type="Pfam" id="PF00144">
    <property type="entry name" value="Beta-lactamase"/>
    <property type="match status" value="1"/>
</dbReference>
<keyword evidence="2" id="KW-0472">Membrane</keyword>
<keyword evidence="5" id="KW-0378">Hydrolase</keyword>
<dbReference type="GeneID" id="57132911"/>
<evidence type="ECO:0000259" key="3">
    <source>
        <dbReference type="Pfam" id="PF00144"/>
    </source>
</evidence>
<dbReference type="GO" id="GO:0016020">
    <property type="term" value="C:membrane"/>
    <property type="evidence" value="ECO:0007669"/>
    <property type="project" value="UniProtKB-SubCell"/>
</dbReference>
<accession>A0A094XVP8</accession>
<dbReference type="Gene3D" id="3.40.710.10">
    <property type="entry name" value="DD-peptidase/beta-lactamase superfamily"/>
    <property type="match status" value="1"/>
</dbReference>
<dbReference type="EMBL" id="CP122959">
    <property type="protein sequence ID" value="WGI19263.1"/>
    <property type="molecule type" value="Genomic_DNA"/>
</dbReference>
<feature type="domain" description="Beta-lactamase-related" evidence="3">
    <location>
        <begin position="90"/>
        <end position="375"/>
    </location>
</feature>
<dbReference type="RefSeq" id="WP_016264383.1">
    <property type="nucleotide sequence ID" value="NZ_BJLN01000013.1"/>
</dbReference>
<dbReference type="EMBL" id="OKRC01000006">
    <property type="protein sequence ID" value="SPE21469.1"/>
    <property type="molecule type" value="Genomic_DNA"/>
</dbReference>
<evidence type="ECO:0000313" key="4">
    <source>
        <dbReference type="EMBL" id="SPE21469.1"/>
    </source>
</evidence>
<dbReference type="InterPro" id="IPR012338">
    <property type="entry name" value="Beta-lactam/transpept-like"/>
</dbReference>
<organism evidence="5 7">
    <name type="scientific">Latilactobacillus sakei</name>
    <name type="common">Lactobacillus sakei</name>
    <dbReference type="NCBI Taxonomy" id="1599"/>
    <lineage>
        <taxon>Bacteria</taxon>
        <taxon>Bacillati</taxon>
        <taxon>Bacillota</taxon>
        <taxon>Bacilli</taxon>
        <taxon>Lactobacillales</taxon>
        <taxon>Lactobacillaceae</taxon>
        <taxon>Latilactobacillus</taxon>
    </lineage>
</organism>
<reference evidence="4 6" key="1">
    <citation type="submission" date="2018-02" db="EMBL/GenBank/DDBJ databases">
        <authorList>
            <person name="Rodrigo-Torres L."/>
            <person name="Arahal R. D."/>
            <person name="Lucena T."/>
        </authorList>
    </citation>
    <scope>NUCLEOTIDE SEQUENCE [LARGE SCALE GENOMIC DNA]</scope>
    <source>
        <strain evidence="4 6">CECT 9267</strain>
    </source>
</reference>
<evidence type="ECO:0000256" key="1">
    <source>
        <dbReference type="ARBA" id="ARBA00004370"/>
    </source>
</evidence>
<sequence>MKRKKINIALTICVLVLGVSLTFYFRRQFVRQGQALANTQMQLKLTKKQLDIQRAKVNKNDIDDRVVNELTTPEQAYLKQELLDNNFSGTILIVRHNHVIYQGGRGYANSEQFTTPKTTYQIGSVQKSLTAALVMKAVENGQLKLTDHLSRFYPQIPKANQITLQMMLDMRSGLFETSAPKVVQTDAQRLQFAIKHLQVKKIGQHAYSPVNYVLLAGILEQATHKSYNDLMKQQIITPLGVQAFNFMPNFSDPQHATAYAYQKNGAYGAEIEDPAYIYTRELGTGNLYATASSLYQVEEAIVQGKVFKSKYLQQLRHTNNGQYSGGVYNYRDYFTSHGIEAGFESHVQMSQNGESGIILLSNQYKSTPSLVTMSKQIYQQLLV</sequence>
<evidence type="ECO:0000313" key="7">
    <source>
        <dbReference type="Proteomes" id="UP001179858"/>
    </source>
</evidence>
<evidence type="ECO:0000313" key="6">
    <source>
        <dbReference type="Proteomes" id="UP000239650"/>
    </source>
</evidence>
<dbReference type="PANTHER" id="PTHR46825:SF11">
    <property type="entry name" value="PENICILLIN-BINDING PROTEIN 4"/>
    <property type="match status" value="1"/>
</dbReference>
<evidence type="ECO:0000256" key="2">
    <source>
        <dbReference type="ARBA" id="ARBA00023136"/>
    </source>
</evidence>
<dbReference type="Proteomes" id="UP001179858">
    <property type="component" value="Chromosome"/>
</dbReference>
<dbReference type="InterPro" id="IPR050491">
    <property type="entry name" value="AmpC-like"/>
</dbReference>